<keyword evidence="2" id="KW-1185">Reference proteome</keyword>
<protein>
    <submittedName>
        <fullName evidence="1">Uncharacterized protein</fullName>
    </submittedName>
</protein>
<comment type="caution">
    <text evidence="1">The sequence shown here is derived from an EMBL/GenBank/DDBJ whole genome shotgun (WGS) entry which is preliminary data.</text>
</comment>
<evidence type="ECO:0000313" key="1">
    <source>
        <dbReference type="EMBL" id="KAF9786122.1"/>
    </source>
</evidence>
<reference evidence="1" key="2">
    <citation type="submission" date="2020-11" db="EMBL/GenBank/DDBJ databases">
        <authorList>
            <consortium name="DOE Joint Genome Institute"/>
            <person name="Kuo A."/>
            <person name="Miyauchi S."/>
            <person name="Kiss E."/>
            <person name="Drula E."/>
            <person name="Kohler A."/>
            <person name="Sanchez-Garcia M."/>
            <person name="Andreopoulos B."/>
            <person name="Barry K.W."/>
            <person name="Bonito G."/>
            <person name="Buee M."/>
            <person name="Carver A."/>
            <person name="Chen C."/>
            <person name="Cichocki N."/>
            <person name="Clum A."/>
            <person name="Culley D."/>
            <person name="Crous P.W."/>
            <person name="Fauchery L."/>
            <person name="Girlanda M."/>
            <person name="Hayes R."/>
            <person name="Keri Z."/>
            <person name="Labutti K."/>
            <person name="Lipzen A."/>
            <person name="Lombard V."/>
            <person name="Magnuson J."/>
            <person name="Maillard F."/>
            <person name="Morin E."/>
            <person name="Murat C."/>
            <person name="Nolan M."/>
            <person name="Ohm R."/>
            <person name="Pangilinan J."/>
            <person name="Pereira M."/>
            <person name="Perotto S."/>
            <person name="Peter M."/>
            <person name="Riley R."/>
            <person name="Sitrit Y."/>
            <person name="Stielow B."/>
            <person name="Szollosi G."/>
            <person name="Zifcakova L."/>
            <person name="Stursova M."/>
            <person name="Spatafora J.W."/>
            <person name="Tedersoo L."/>
            <person name="Vaario L.-M."/>
            <person name="Yamada A."/>
            <person name="Yan M."/>
            <person name="Wang P."/>
            <person name="Xu J."/>
            <person name="Bruns T."/>
            <person name="Baldrian P."/>
            <person name="Vilgalys R."/>
            <person name="Henrissat B."/>
            <person name="Grigoriev I.V."/>
            <person name="Hibbett D."/>
            <person name="Nagy L.G."/>
            <person name="Martin F.M."/>
        </authorList>
    </citation>
    <scope>NUCLEOTIDE SEQUENCE</scope>
    <source>
        <strain evidence="1">UH-Tt-Lm1</strain>
    </source>
</reference>
<sequence>MVLAGDDEERDGRARKLSKFVNCKTAKGAADADLKAWKLLAGLKRKRLQDTWPTLRGTHRGAHITPRALGESFTSRPIYPMGHAKEDEDAIPRTASEWLVASSLWGIVVARDAASSFFTPHTRASRRHKQSSEKLQRSLKLFNPFPRRGSGSRFSPDWQLNIILRGTPRVVQSQWSEEDIGMCLTAASFDLTDWVAPRSGGWGPKLAITVPGPCLHGEEALTSMPKNTEDVPPARSGGKRPADVALVDASWEKSVDPEEVTGTGAEFAERWGGGHELHGCHQTLIGIRQGTYARFYLRLGTTHLSRYKKESRELIILRRPSQ</sequence>
<dbReference type="Proteomes" id="UP000736335">
    <property type="component" value="Unassembled WGS sequence"/>
</dbReference>
<dbReference type="EMBL" id="WIUZ02000006">
    <property type="protein sequence ID" value="KAF9786122.1"/>
    <property type="molecule type" value="Genomic_DNA"/>
</dbReference>
<accession>A0A9P6HFU6</accession>
<dbReference type="AlphaFoldDB" id="A0A9P6HFU6"/>
<gene>
    <name evidence="1" type="ORF">BJ322DRAFT_1020233</name>
</gene>
<name>A0A9P6HFU6_9AGAM</name>
<organism evidence="1 2">
    <name type="scientific">Thelephora terrestris</name>
    <dbReference type="NCBI Taxonomy" id="56493"/>
    <lineage>
        <taxon>Eukaryota</taxon>
        <taxon>Fungi</taxon>
        <taxon>Dikarya</taxon>
        <taxon>Basidiomycota</taxon>
        <taxon>Agaricomycotina</taxon>
        <taxon>Agaricomycetes</taxon>
        <taxon>Thelephorales</taxon>
        <taxon>Thelephoraceae</taxon>
        <taxon>Thelephora</taxon>
    </lineage>
</organism>
<reference evidence="1" key="1">
    <citation type="journal article" date="2020" name="Nat. Commun.">
        <title>Large-scale genome sequencing of mycorrhizal fungi provides insights into the early evolution of symbiotic traits.</title>
        <authorList>
            <person name="Miyauchi S."/>
            <person name="Kiss E."/>
            <person name="Kuo A."/>
            <person name="Drula E."/>
            <person name="Kohler A."/>
            <person name="Sanchez-Garcia M."/>
            <person name="Morin E."/>
            <person name="Andreopoulos B."/>
            <person name="Barry K.W."/>
            <person name="Bonito G."/>
            <person name="Buee M."/>
            <person name="Carver A."/>
            <person name="Chen C."/>
            <person name="Cichocki N."/>
            <person name="Clum A."/>
            <person name="Culley D."/>
            <person name="Crous P.W."/>
            <person name="Fauchery L."/>
            <person name="Girlanda M."/>
            <person name="Hayes R.D."/>
            <person name="Keri Z."/>
            <person name="LaButti K."/>
            <person name="Lipzen A."/>
            <person name="Lombard V."/>
            <person name="Magnuson J."/>
            <person name="Maillard F."/>
            <person name="Murat C."/>
            <person name="Nolan M."/>
            <person name="Ohm R.A."/>
            <person name="Pangilinan J."/>
            <person name="Pereira M.F."/>
            <person name="Perotto S."/>
            <person name="Peter M."/>
            <person name="Pfister S."/>
            <person name="Riley R."/>
            <person name="Sitrit Y."/>
            <person name="Stielow J.B."/>
            <person name="Szollosi G."/>
            <person name="Zifcakova L."/>
            <person name="Stursova M."/>
            <person name="Spatafora J.W."/>
            <person name="Tedersoo L."/>
            <person name="Vaario L.M."/>
            <person name="Yamada A."/>
            <person name="Yan M."/>
            <person name="Wang P."/>
            <person name="Xu J."/>
            <person name="Bruns T."/>
            <person name="Baldrian P."/>
            <person name="Vilgalys R."/>
            <person name="Dunand C."/>
            <person name="Henrissat B."/>
            <person name="Grigoriev I.V."/>
            <person name="Hibbett D."/>
            <person name="Nagy L.G."/>
            <person name="Martin F.M."/>
        </authorList>
    </citation>
    <scope>NUCLEOTIDE SEQUENCE</scope>
    <source>
        <strain evidence="1">UH-Tt-Lm1</strain>
    </source>
</reference>
<proteinExistence type="predicted"/>
<evidence type="ECO:0000313" key="2">
    <source>
        <dbReference type="Proteomes" id="UP000736335"/>
    </source>
</evidence>